<accession>A0ABS8AM22</accession>
<keyword evidence="1" id="KW-0732">Signal</keyword>
<organism evidence="2 3">
    <name type="scientific">Hymenobacter lucidus</name>
    <dbReference type="NCBI Taxonomy" id="2880930"/>
    <lineage>
        <taxon>Bacteria</taxon>
        <taxon>Pseudomonadati</taxon>
        <taxon>Bacteroidota</taxon>
        <taxon>Cytophagia</taxon>
        <taxon>Cytophagales</taxon>
        <taxon>Hymenobacteraceae</taxon>
        <taxon>Hymenobacter</taxon>
    </lineage>
</organism>
<evidence type="ECO:0000256" key="1">
    <source>
        <dbReference type="SAM" id="SignalP"/>
    </source>
</evidence>
<keyword evidence="3" id="KW-1185">Reference proteome</keyword>
<evidence type="ECO:0000313" key="2">
    <source>
        <dbReference type="EMBL" id="MCB2407189.1"/>
    </source>
</evidence>
<dbReference type="Proteomes" id="UP001165296">
    <property type="component" value="Unassembled WGS sequence"/>
</dbReference>
<evidence type="ECO:0000313" key="3">
    <source>
        <dbReference type="Proteomes" id="UP001165296"/>
    </source>
</evidence>
<protein>
    <submittedName>
        <fullName evidence="2">Uncharacterized protein</fullName>
    </submittedName>
</protein>
<dbReference type="EMBL" id="JAJADR010000001">
    <property type="protein sequence ID" value="MCB2407189.1"/>
    <property type="molecule type" value="Genomic_DNA"/>
</dbReference>
<comment type="caution">
    <text evidence="2">The sequence shown here is derived from an EMBL/GenBank/DDBJ whole genome shotgun (WGS) entry which is preliminary data.</text>
</comment>
<name>A0ABS8AM22_9BACT</name>
<feature type="chain" id="PRO_5046938347" evidence="1">
    <location>
        <begin position="20"/>
        <end position="211"/>
    </location>
</feature>
<feature type="signal peptide" evidence="1">
    <location>
        <begin position="1"/>
        <end position="19"/>
    </location>
</feature>
<gene>
    <name evidence="2" type="ORF">LGH74_04315</name>
</gene>
<dbReference type="RefSeq" id="WP_226172507.1">
    <property type="nucleotide sequence ID" value="NZ_JAJADR010000001.1"/>
</dbReference>
<proteinExistence type="predicted"/>
<sequence length="211" mass="24145">MKTIQYCLGLLSAAGLVSAQPAPDQQRALVNTILEELEPQAMTLVQRGPNGRYQLQPKQPPVLRLLLLDRSYTGLAGRLLLAADDTPYNQRLRQHFSADDLLYMRRQLTMTSFFRHQQATIPQPWVRVLPMDTLRALRQRLGWQAEFRFTDSLAQRYGSYTTFAISKPLFSEDHTRALVNVAAGSDTSTCVYQKTGTRWRRKEVLYIVISD</sequence>
<reference evidence="2" key="1">
    <citation type="submission" date="2021-10" db="EMBL/GenBank/DDBJ databases">
        <authorList>
            <person name="Dean J.D."/>
            <person name="Kim M.K."/>
            <person name="Newey C.N."/>
            <person name="Stoker T.S."/>
            <person name="Thompson D.W."/>
            <person name="Grose J.H."/>
        </authorList>
    </citation>
    <scope>NUCLEOTIDE SEQUENCE</scope>
    <source>
        <strain evidence="2">BT178</strain>
    </source>
</reference>